<evidence type="ECO:0000313" key="8">
    <source>
        <dbReference type="EMBL" id="CAF1510727.1"/>
    </source>
</evidence>
<evidence type="ECO:0000313" key="10">
    <source>
        <dbReference type="Proteomes" id="UP000663870"/>
    </source>
</evidence>
<dbReference type="PROSITE" id="PS50119">
    <property type="entry name" value="ZF_BBOX"/>
    <property type="match status" value="2"/>
</dbReference>
<evidence type="ECO:0000259" key="6">
    <source>
        <dbReference type="PROSITE" id="PS50119"/>
    </source>
</evidence>
<evidence type="ECO:0000256" key="1">
    <source>
        <dbReference type="ARBA" id="ARBA00005775"/>
    </source>
</evidence>
<dbReference type="SMART" id="SM00336">
    <property type="entry name" value="BBOX"/>
    <property type="match status" value="2"/>
</dbReference>
<dbReference type="SMART" id="SM00543">
    <property type="entry name" value="MIF4G"/>
    <property type="match status" value="1"/>
</dbReference>
<dbReference type="EMBL" id="CAJNOH010001547">
    <property type="protein sequence ID" value="CAF1229043.1"/>
    <property type="molecule type" value="Genomic_DNA"/>
</dbReference>
<feature type="domain" description="B box-type" evidence="6">
    <location>
        <begin position="57"/>
        <end position="98"/>
    </location>
</feature>
<organism evidence="7 9">
    <name type="scientific">Rotaria sordida</name>
    <dbReference type="NCBI Taxonomy" id="392033"/>
    <lineage>
        <taxon>Eukaryota</taxon>
        <taxon>Metazoa</taxon>
        <taxon>Spiralia</taxon>
        <taxon>Gnathifera</taxon>
        <taxon>Rotifera</taxon>
        <taxon>Eurotatoria</taxon>
        <taxon>Bdelloidea</taxon>
        <taxon>Philodinida</taxon>
        <taxon>Philodinidae</taxon>
        <taxon>Rotaria</taxon>
    </lineage>
</organism>
<evidence type="ECO:0000256" key="3">
    <source>
        <dbReference type="ARBA" id="ARBA00022917"/>
    </source>
</evidence>
<dbReference type="SUPFAM" id="SSF57845">
    <property type="entry name" value="B-box zinc-binding domain"/>
    <property type="match status" value="1"/>
</dbReference>
<proteinExistence type="inferred from homology"/>
<comment type="similarity">
    <text evidence="1">Belongs to the eukaryotic initiation factor 4G family.</text>
</comment>
<keyword evidence="10" id="KW-1185">Reference proteome</keyword>
<keyword evidence="4" id="KW-0863">Zinc-finger</keyword>
<dbReference type="Pfam" id="PF00643">
    <property type="entry name" value="zf-B_box"/>
    <property type="match status" value="1"/>
</dbReference>
<evidence type="ECO:0000313" key="9">
    <source>
        <dbReference type="Proteomes" id="UP000663854"/>
    </source>
</evidence>
<comment type="caution">
    <text evidence="7">The sequence shown here is derived from an EMBL/GenBank/DDBJ whole genome shotgun (WGS) entry which is preliminary data.</text>
</comment>
<feature type="region of interest" description="Disordered" evidence="5">
    <location>
        <begin position="469"/>
        <end position="505"/>
    </location>
</feature>
<keyword evidence="3" id="KW-0648">Protein biosynthesis</keyword>
<dbReference type="GO" id="GO:0003743">
    <property type="term" value="F:translation initiation factor activity"/>
    <property type="evidence" value="ECO:0007669"/>
    <property type="project" value="UniProtKB-KW"/>
</dbReference>
<accession>A0A814YG55</accession>
<dbReference type="Proteomes" id="UP000663854">
    <property type="component" value="Unassembled WGS sequence"/>
</dbReference>
<evidence type="ECO:0000256" key="4">
    <source>
        <dbReference type="PROSITE-ProRule" id="PRU00024"/>
    </source>
</evidence>
<dbReference type="Proteomes" id="UP000663870">
    <property type="component" value="Unassembled WGS sequence"/>
</dbReference>
<feature type="compositionally biased region" description="Basic residues" evidence="5">
    <location>
        <begin position="493"/>
        <end position="505"/>
    </location>
</feature>
<gene>
    <name evidence="8" type="ORF">JXQ802_LOCUS40980</name>
    <name evidence="7" type="ORF">PYM288_LOCUS26283</name>
</gene>
<dbReference type="Pfam" id="PF02854">
    <property type="entry name" value="MIF4G"/>
    <property type="match status" value="1"/>
</dbReference>
<dbReference type="Gene3D" id="3.30.160.60">
    <property type="entry name" value="Classic Zinc Finger"/>
    <property type="match status" value="1"/>
</dbReference>
<dbReference type="GO" id="GO:0003729">
    <property type="term" value="F:mRNA binding"/>
    <property type="evidence" value="ECO:0007669"/>
    <property type="project" value="TreeGrafter"/>
</dbReference>
<dbReference type="PANTHER" id="PTHR23253:SF9">
    <property type="entry name" value="EUKARYOTIC TRANSLATION INITIATION FACTOR 4 GAMMA 2"/>
    <property type="match status" value="1"/>
</dbReference>
<protein>
    <recommendedName>
        <fullName evidence="6">B box-type domain-containing protein</fullName>
    </recommendedName>
</protein>
<evidence type="ECO:0000256" key="2">
    <source>
        <dbReference type="ARBA" id="ARBA00022540"/>
    </source>
</evidence>
<dbReference type="SUPFAM" id="SSF48371">
    <property type="entry name" value="ARM repeat"/>
    <property type="match status" value="1"/>
</dbReference>
<evidence type="ECO:0000313" key="7">
    <source>
        <dbReference type="EMBL" id="CAF1229043.1"/>
    </source>
</evidence>
<reference evidence="7" key="1">
    <citation type="submission" date="2021-02" db="EMBL/GenBank/DDBJ databases">
        <authorList>
            <person name="Nowell W R."/>
        </authorList>
    </citation>
    <scope>NUCLEOTIDE SEQUENCE</scope>
</reference>
<name>A0A814YG55_9BILA</name>
<dbReference type="InterPro" id="IPR003890">
    <property type="entry name" value="MIF4G-like_typ-3"/>
</dbReference>
<keyword evidence="4" id="KW-0479">Metal-binding</keyword>
<feature type="domain" description="B box-type" evidence="6">
    <location>
        <begin position="6"/>
        <end position="52"/>
    </location>
</feature>
<dbReference type="InterPro" id="IPR000315">
    <property type="entry name" value="Znf_B-box"/>
</dbReference>
<keyword evidence="2" id="KW-0396">Initiation factor</keyword>
<sequence length="935" mass="107937">MASNSPAIMKCFNECSLKAGIWCDECNKSYCLKCSHIIHKIPTLRTHERIPIDKRPWKLMRCKIHSDENEKYWCYECKKTVCHNCQIVDHNNHSVIDIIDIVEDIVERLKNELQCTQSSFEETFKNVQQMISSSEHIYKDKITEVFTSIRILINESTIVEKGELLQVNEELTNNIEEVAQSLKQLKPPIIDKYNIDGIDELKAAVDGVLKRVTISEKQEDPVKTSESNGSLMNSQLYVNQLMPYDYLQQFYYPSTISQSSWMPVNNSLPISFSSIPLFQPPNENISDFAQIFSQNDNAPACIQRNNNFSLMSTDQISTNSTTSQIPTLISIQASILPQPLYAICVSQNPTQSLQTQSLQTQTLQHRKENIFYFRKQKNKNCSSIAQNMKQLNSSGSSVSKEKRQRKPLTIVDPISHKQIEISTPSTNTLFTNISNETCLMELTTTNSVISNKKLLIDKSKTQIQFDSQLKMPNELSNSSKTKTDKKENIVTQTKRRKRKRKRSRKCQYEESILEINEKINSHQLKSQSASILLEECVTPSITTTTILVNNDSNKLIDIHDNSTPLTISKHLSNLKNDINQDDQNKIDDNSITLSNIESILDKVTAQTYDELKKTLKKLNIDCYETLEKMVMLFYSKAVDELASSFLYTNLCKQFARKTVIKLDDNGKIKKCSFHGILIKHCVNEFKNVHSQEIEFEKQNSASDSVTVEKNYTEETKTSEEVIIIDKQRYLKNIIFMGKLFKLRMLHSSYVYKTTAYLFRNKTDEEHLECLWSLLRMIGQNLDVESAEKPKHKLWLNSYYSDLDTIVKERKTSARICRMIQDLIELRQAGWVGHCVDTESTTTNKLHEEDLEQKPDNIDSAFSESSQQQYNNECDNCSSEIEQKSNRNENEVDNSFNVDILTQLHSNDKEYQELLAINLADQHLWEKEFFIENKPK</sequence>
<evidence type="ECO:0000256" key="5">
    <source>
        <dbReference type="SAM" id="MobiDB-lite"/>
    </source>
</evidence>
<dbReference type="GO" id="GO:0008270">
    <property type="term" value="F:zinc ion binding"/>
    <property type="evidence" value="ECO:0007669"/>
    <property type="project" value="UniProtKB-KW"/>
</dbReference>
<dbReference type="AlphaFoldDB" id="A0A814YG55"/>
<keyword evidence="4" id="KW-0862">Zinc</keyword>
<dbReference type="Gene3D" id="1.25.40.180">
    <property type="match status" value="1"/>
</dbReference>
<dbReference type="InterPro" id="IPR016024">
    <property type="entry name" value="ARM-type_fold"/>
</dbReference>
<dbReference type="GO" id="GO:0016281">
    <property type="term" value="C:eukaryotic translation initiation factor 4F complex"/>
    <property type="evidence" value="ECO:0007669"/>
    <property type="project" value="TreeGrafter"/>
</dbReference>
<dbReference type="PANTHER" id="PTHR23253">
    <property type="entry name" value="EUKARYOTIC TRANSLATION INITIATION FACTOR 4 GAMMA"/>
    <property type="match status" value="1"/>
</dbReference>
<dbReference type="EMBL" id="CAJNOL010002545">
    <property type="protein sequence ID" value="CAF1510727.1"/>
    <property type="molecule type" value="Genomic_DNA"/>
</dbReference>